<feature type="region of interest" description="Disordered" evidence="1">
    <location>
        <begin position="26"/>
        <end position="46"/>
    </location>
</feature>
<organism evidence="2 3">
    <name type="scientific">Tessaracoccus rhinocerotis</name>
    <dbReference type="NCBI Taxonomy" id="1689449"/>
    <lineage>
        <taxon>Bacteria</taxon>
        <taxon>Bacillati</taxon>
        <taxon>Actinomycetota</taxon>
        <taxon>Actinomycetes</taxon>
        <taxon>Propionibacteriales</taxon>
        <taxon>Propionibacteriaceae</taxon>
        <taxon>Tessaracoccus</taxon>
    </lineage>
</organism>
<dbReference type="EMBL" id="VKKG01000001">
    <property type="protein sequence ID" value="TRY19798.1"/>
    <property type="molecule type" value="Genomic_DNA"/>
</dbReference>
<name>A0A553K502_9ACTN</name>
<evidence type="ECO:0000313" key="3">
    <source>
        <dbReference type="Proteomes" id="UP000317638"/>
    </source>
</evidence>
<dbReference type="OrthoDB" id="4808153at2"/>
<gene>
    <name evidence="2" type="ORF">FOJ82_02650</name>
</gene>
<keyword evidence="3" id="KW-1185">Reference proteome</keyword>
<dbReference type="AlphaFoldDB" id="A0A553K502"/>
<dbReference type="Proteomes" id="UP000317638">
    <property type="component" value="Unassembled WGS sequence"/>
</dbReference>
<reference evidence="2 3" key="1">
    <citation type="submission" date="2019-07" db="EMBL/GenBank/DDBJ databases">
        <authorList>
            <person name="Zhou L.-Y."/>
        </authorList>
    </citation>
    <scope>NUCLEOTIDE SEQUENCE [LARGE SCALE GENOMIC DNA]</scope>
    <source>
        <strain evidence="2 3">YIM 101269</strain>
    </source>
</reference>
<protein>
    <submittedName>
        <fullName evidence="2">Uncharacterized protein</fullName>
    </submittedName>
</protein>
<proteinExistence type="predicted"/>
<dbReference type="RefSeq" id="WP_143936885.1">
    <property type="nucleotide sequence ID" value="NZ_VKKG01000001.1"/>
</dbReference>
<accession>A0A553K502</accession>
<sequence length="272" mass="29566">MEFIFVVILIALVLGPLTGAGMRARGRHLGHGGPPPNSLYGPQQPRMLQNPYAGFGQGAPGMQGFTQGYQQPEQPLSDASRNSVDQDITRFGGELRDLDLDVVGIELSAEAQADYTKALDAYENAKQSLRNAEYDSDATHITHILEEGRYAIECVKSRAHGRGLPERRPPCFFNPAHGPSVADVEWVPDGGVSRQVPACALDAARVQSGASPHIRMVPMVGGQLVPYWEDSRQAAWARGYYEPYGMDPAIRQLTQGALMIGGFSLLMGLFDD</sequence>
<evidence type="ECO:0000313" key="2">
    <source>
        <dbReference type="EMBL" id="TRY19798.1"/>
    </source>
</evidence>
<comment type="caution">
    <text evidence="2">The sequence shown here is derived from an EMBL/GenBank/DDBJ whole genome shotgun (WGS) entry which is preliminary data.</text>
</comment>
<evidence type="ECO:0000256" key="1">
    <source>
        <dbReference type="SAM" id="MobiDB-lite"/>
    </source>
</evidence>